<keyword evidence="4" id="KW-1133">Transmembrane helix</keyword>
<dbReference type="Pfam" id="PF09084">
    <property type="entry name" value="NMT1"/>
    <property type="match status" value="1"/>
</dbReference>
<accession>A0A450ZID6</accession>
<dbReference type="PANTHER" id="PTHR30024:SF47">
    <property type="entry name" value="TAURINE-BINDING PERIPLASMIC PROTEIN"/>
    <property type="match status" value="1"/>
</dbReference>
<reference evidence="7" key="1">
    <citation type="submission" date="2019-02" db="EMBL/GenBank/DDBJ databases">
        <authorList>
            <person name="Gruber-Vodicka R. H."/>
            <person name="Seah K. B. B."/>
        </authorList>
    </citation>
    <scope>NUCLEOTIDE SEQUENCE</scope>
    <source>
        <strain evidence="7">BECK_BY2</strain>
        <strain evidence="6">BECK_BY3</strain>
    </source>
</reference>
<evidence type="ECO:0000259" key="5">
    <source>
        <dbReference type="Pfam" id="PF09084"/>
    </source>
</evidence>
<organism evidence="7">
    <name type="scientific">Candidatus Kentrum sp. TUN</name>
    <dbReference type="NCBI Taxonomy" id="2126343"/>
    <lineage>
        <taxon>Bacteria</taxon>
        <taxon>Pseudomonadati</taxon>
        <taxon>Pseudomonadota</taxon>
        <taxon>Gammaproteobacteria</taxon>
        <taxon>Candidatus Kentrum</taxon>
    </lineage>
</organism>
<dbReference type="GO" id="GO:0042597">
    <property type="term" value="C:periplasmic space"/>
    <property type="evidence" value="ECO:0007669"/>
    <property type="project" value="UniProtKB-SubCell"/>
</dbReference>
<name>A0A450ZID6_9GAMM</name>
<dbReference type="InterPro" id="IPR015168">
    <property type="entry name" value="SsuA/THI5"/>
</dbReference>
<keyword evidence="3" id="KW-0732">Signal</keyword>
<sequence>MKTNIKKWVIFIVSGVFFIILAFIFSFSNGKASQEKDREEIVLGIATWAGFGTGIVGVEKGYFPTINLQTKVLDDARARQAAFVAGDIDIMVSSIDLYAQEAAKKIPGKIFLVTDESQGGDGIVAKAEIKTITDLRGKKVAYAHGGPSDYFLFKVLDDAGVALTKLTRVAVDDPSRAGDVFLSGDVDAAVTWEPFLTNSAESGKGHILITTKEMPEIIVDILIANDKLMENEKVMREFLDGWLNSVDYIKANSKEAAEILAAKLNLSVEDVQGMMAGLKFSDRERNKYFFDSAQPGNTRIAMLLGEAGTYWKSINIIEKPVDGWSRISATASRYFNDN</sequence>
<gene>
    <name evidence="7" type="ORF">BECKTUN1418E_GA0071001_101731</name>
    <name evidence="6" type="ORF">BECKTUN1418F_GA0071002_101530</name>
</gene>
<evidence type="ECO:0000256" key="1">
    <source>
        <dbReference type="ARBA" id="ARBA00004418"/>
    </source>
</evidence>
<dbReference type="EMBL" id="CAADFY010000015">
    <property type="protein sequence ID" value="VFK52988.1"/>
    <property type="molecule type" value="Genomic_DNA"/>
</dbReference>
<proteinExistence type="inferred from homology"/>
<evidence type="ECO:0000256" key="2">
    <source>
        <dbReference type="ARBA" id="ARBA00010742"/>
    </source>
</evidence>
<keyword evidence="4" id="KW-0812">Transmembrane</keyword>
<protein>
    <submittedName>
        <fullName evidence="7">NitT/TauT family transport system substrate-binding protein</fullName>
    </submittedName>
</protein>
<comment type="subcellular location">
    <subcellularLocation>
        <location evidence="1">Periplasm</location>
    </subcellularLocation>
</comment>
<evidence type="ECO:0000313" key="7">
    <source>
        <dbReference type="EMBL" id="VFK53521.1"/>
    </source>
</evidence>
<dbReference type="EMBL" id="CAADFV010000017">
    <property type="protein sequence ID" value="VFK53521.1"/>
    <property type="molecule type" value="Genomic_DNA"/>
</dbReference>
<dbReference type="SUPFAM" id="SSF53850">
    <property type="entry name" value="Periplasmic binding protein-like II"/>
    <property type="match status" value="1"/>
</dbReference>
<evidence type="ECO:0000256" key="3">
    <source>
        <dbReference type="ARBA" id="ARBA00022729"/>
    </source>
</evidence>
<feature type="domain" description="SsuA/THI5-like" evidence="5">
    <location>
        <begin position="55"/>
        <end position="256"/>
    </location>
</feature>
<feature type="transmembrane region" description="Helical" evidence="4">
    <location>
        <begin position="7"/>
        <end position="27"/>
    </location>
</feature>
<dbReference type="Gene3D" id="3.40.190.10">
    <property type="entry name" value="Periplasmic binding protein-like II"/>
    <property type="match status" value="2"/>
</dbReference>
<dbReference type="PANTHER" id="PTHR30024">
    <property type="entry name" value="ALIPHATIC SULFONATES-BINDING PROTEIN-RELATED"/>
    <property type="match status" value="1"/>
</dbReference>
<dbReference type="AlphaFoldDB" id="A0A450ZID6"/>
<evidence type="ECO:0000313" key="6">
    <source>
        <dbReference type="EMBL" id="VFK52988.1"/>
    </source>
</evidence>
<evidence type="ECO:0000256" key="4">
    <source>
        <dbReference type="SAM" id="Phobius"/>
    </source>
</evidence>
<comment type="similarity">
    <text evidence="2">Belongs to the bacterial solute-binding protein SsuA/TauA family.</text>
</comment>
<keyword evidence="4" id="KW-0472">Membrane</keyword>